<dbReference type="InterPro" id="IPR018376">
    <property type="entry name" value="Enoyl-CoA_hyd/isom_CS"/>
</dbReference>
<evidence type="ECO:0000256" key="3">
    <source>
        <dbReference type="ARBA" id="ARBA00022832"/>
    </source>
</evidence>
<evidence type="ECO:0000256" key="5">
    <source>
        <dbReference type="ARBA" id="ARBA00023235"/>
    </source>
</evidence>
<keyword evidence="3" id="KW-0276">Fatty acid metabolism</keyword>
<evidence type="ECO:0000256" key="1">
    <source>
        <dbReference type="ARBA" id="ARBA00005005"/>
    </source>
</evidence>
<sequence length="267" mass="28278">MSESPPRVIVSVDAGVAEVRLNRPDKRNGLDLAMFEALVAAGRQVAADRTVRAVVLHGEGKAFCAGLDWAAFLAAPEIGPKLLERGAGAAANLAQLACWIWHEVPVPVIAAIHGAAIGGGLQLALACDIRLAAADAQLAVMELRYGLIPDMSLSKTLLRLVRSDIARELIYTARSVSGDEAARLGLVTRVEADPLGAARELARTIAGQSPQAVRAAKALCNEAPELDTAAAFRRETELQLPLLGSENQAEAVRAVFERRAPVFRDAE</sequence>
<keyword evidence="8" id="KW-1185">Reference proteome</keyword>
<dbReference type="InterPro" id="IPR014748">
    <property type="entry name" value="Enoyl-CoA_hydra_C"/>
</dbReference>
<gene>
    <name evidence="7" type="ORF">O0S08_12600</name>
</gene>
<dbReference type="Gene3D" id="3.90.226.10">
    <property type="entry name" value="2-enoyl-CoA Hydratase, Chain A, domain 1"/>
    <property type="match status" value="1"/>
</dbReference>
<reference evidence="7" key="1">
    <citation type="submission" date="2022-11" db="EMBL/GenBank/DDBJ databases">
        <title>Minimal conservation of predation-associated metabolite biosynthetic gene clusters underscores biosynthetic potential of Myxococcota including descriptions for ten novel species: Archangium lansinium sp. nov., Myxococcus landrumus sp. nov., Nannocystis bai.</title>
        <authorList>
            <person name="Ahearne A."/>
            <person name="Stevens C."/>
            <person name="Dowd S."/>
        </authorList>
    </citation>
    <scope>NUCLEOTIDE SEQUENCE</scope>
    <source>
        <strain evidence="7">Fl3</strain>
    </source>
</reference>
<name>A0ABY7HCG4_9BACT</name>
<keyword evidence="5" id="KW-0413">Isomerase</keyword>
<dbReference type="EMBL" id="CP114040">
    <property type="protein sequence ID" value="WAS96981.1"/>
    <property type="molecule type" value="Genomic_DNA"/>
</dbReference>
<keyword evidence="4" id="KW-0443">Lipid metabolism</keyword>
<accession>A0ABY7HCG4</accession>
<protein>
    <submittedName>
        <fullName evidence="7">Crotonase/enoyl-CoA hydratase family protein</fullName>
    </submittedName>
</protein>
<dbReference type="InterPro" id="IPR001753">
    <property type="entry name" value="Enoyl-CoA_hydra/iso"/>
</dbReference>
<evidence type="ECO:0000256" key="4">
    <source>
        <dbReference type="ARBA" id="ARBA00023098"/>
    </source>
</evidence>
<evidence type="ECO:0000256" key="2">
    <source>
        <dbReference type="ARBA" id="ARBA00005254"/>
    </source>
</evidence>
<evidence type="ECO:0000313" key="7">
    <source>
        <dbReference type="EMBL" id="WAS96981.1"/>
    </source>
</evidence>
<evidence type="ECO:0000256" key="6">
    <source>
        <dbReference type="RuleBase" id="RU003707"/>
    </source>
</evidence>
<comment type="similarity">
    <text evidence="2 6">Belongs to the enoyl-CoA hydratase/isomerase family.</text>
</comment>
<proteinExistence type="inferred from homology"/>
<dbReference type="PANTHER" id="PTHR43149:SF1">
    <property type="entry name" value="DELTA(3,5)-DELTA(2,4)-DIENOYL-COA ISOMERASE, MITOCHONDRIAL"/>
    <property type="match status" value="1"/>
</dbReference>
<organism evidence="7 8">
    <name type="scientific">Nannocystis punicea</name>
    <dbReference type="NCBI Taxonomy" id="2995304"/>
    <lineage>
        <taxon>Bacteria</taxon>
        <taxon>Pseudomonadati</taxon>
        <taxon>Myxococcota</taxon>
        <taxon>Polyangia</taxon>
        <taxon>Nannocystales</taxon>
        <taxon>Nannocystaceae</taxon>
        <taxon>Nannocystis</taxon>
    </lineage>
</organism>
<dbReference type="Pfam" id="PF00378">
    <property type="entry name" value="ECH_1"/>
    <property type="match status" value="1"/>
</dbReference>
<dbReference type="CDD" id="cd06558">
    <property type="entry name" value="crotonase-like"/>
    <property type="match status" value="1"/>
</dbReference>
<evidence type="ECO:0000313" key="8">
    <source>
        <dbReference type="Proteomes" id="UP001164459"/>
    </source>
</evidence>
<dbReference type="Proteomes" id="UP001164459">
    <property type="component" value="Chromosome"/>
</dbReference>
<dbReference type="NCBIfam" id="NF005699">
    <property type="entry name" value="PRK07509.1"/>
    <property type="match status" value="1"/>
</dbReference>
<dbReference type="SUPFAM" id="SSF52096">
    <property type="entry name" value="ClpP/crotonase"/>
    <property type="match status" value="1"/>
</dbReference>
<dbReference type="PROSITE" id="PS00166">
    <property type="entry name" value="ENOYL_COA_HYDRATASE"/>
    <property type="match status" value="1"/>
</dbReference>
<dbReference type="Gene3D" id="1.10.12.10">
    <property type="entry name" value="Lyase 2-enoyl-coa Hydratase, Chain A, domain 2"/>
    <property type="match status" value="1"/>
</dbReference>
<dbReference type="InterPro" id="IPR029045">
    <property type="entry name" value="ClpP/crotonase-like_dom_sf"/>
</dbReference>
<comment type="pathway">
    <text evidence="1">Lipid metabolism; fatty acid beta-oxidation.</text>
</comment>
<dbReference type="PANTHER" id="PTHR43149">
    <property type="entry name" value="ENOYL-COA HYDRATASE"/>
    <property type="match status" value="1"/>
</dbReference>
<dbReference type="RefSeq" id="WP_269039345.1">
    <property type="nucleotide sequence ID" value="NZ_CP114040.1"/>
</dbReference>
<dbReference type="InterPro" id="IPR045002">
    <property type="entry name" value="Ech1-like"/>
</dbReference>